<dbReference type="Pfam" id="PF01395">
    <property type="entry name" value="PBP_GOBP"/>
    <property type="match status" value="1"/>
</dbReference>
<reference evidence="2" key="2">
    <citation type="submission" date="2020-12" db="EMBL/GenBank/DDBJ databases">
        <authorList>
            <person name="Kanost M."/>
        </authorList>
    </citation>
    <scope>NUCLEOTIDE SEQUENCE</scope>
</reference>
<evidence type="ECO:0000313" key="2">
    <source>
        <dbReference type="EMBL" id="KAG6446181.1"/>
    </source>
</evidence>
<feature type="signal peptide" evidence="1">
    <location>
        <begin position="1"/>
        <end position="19"/>
    </location>
</feature>
<accession>A0A922CHC8</accession>
<gene>
    <name evidence="2" type="ORF">O3G_MSEX004306</name>
</gene>
<reference evidence="2" key="1">
    <citation type="journal article" date="2016" name="Insect Biochem. Mol. Biol.">
        <title>Multifaceted biological insights from a draft genome sequence of the tobacco hornworm moth, Manduca sexta.</title>
        <authorList>
            <person name="Kanost M.R."/>
            <person name="Arrese E.L."/>
            <person name="Cao X."/>
            <person name="Chen Y.R."/>
            <person name="Chellapilla S."/>
            <person name="Goldsmith M.R."/>
            <person name="Grosse-Wilde E."/>
            <person name="Heckel D.G."/>
            <person name="Herndon N."/>
            <person name="Jiang H."/>
            <person name="Papanicolaou A."/>
            <person name="Qu J."/>
            <person name="Soulages J.L."/>
            <person name="Vogel H."/>
            <person name="Walters J."/>
            <person name="Waterhouse R.M."/>
            <person name="Ahn S.J."/>
            <person name="Almeida F.C."/>
            <person name="An C."/>
            <person name="Aqrawi P."/>
            <person name="Bretschneider A."/>
            <person name="Bryant W.B."/>
            <person name="Bucks S."/>
            <person name="Chao H."/>
            <person name="Chevignon G."/>
            <person name="Christen J.M."/>
            <person name="Clarke D.F."/>
            <person name="Dittmer N.T."/>
            <person name="Ferguson L.C.F."/>
            <person name="Garavelou S."/>
            <person name="Gordon K.H.J."/>
            <person name="Gunaratna R.T."/>
            <person name="Han Y."/>
            <person name="Hauser F."/>
            <person name="He Y."/>
            <person name="Heidel-Fischer H."/>
            <person name="Hirsh A."/>
            <person name="Hu Y."/>
            <person name="Jiang H."/>
            <person name="Kalra D."/>
            <person name="Klinner C."/>
            <person name="Konig C."/>
            <person name="Kovar C."/>
            <person name="Kroll A.R."/>
            <person name="Kuwar S.S."/>
            <person name="Lee S.L."/>
            <person name="Lehman R."/>
            <person name="Li K."/>
            <person name="Li Z."/>
            <person name="Liang H."/>
            <person name="Lovelace S."/>
            <person name="Lu Z."/>
            <person name="Mansfield J.H."/>
            <person name="McCulloch K.J."/>
            <person name="Mathew T."/>
            <person name="Morton B."/>
            <person name="Muzny D.M."/>
            <person name="Neunemann D."/>
            <person name="Ongeri F."/>
            <person name="Pauchet Y."/>
            <person name="Pu L.L."/>
            <person name="Pyrousis I."/>
            <person name="Rao X.J."/>
            <person name="Redding A."/>
            <person name="Roesel C."/>
            <person name="Sanchez-Gracia A."/>
            <person name="Schaack S."/>
            <person name="Shukla A."/>
            <person name="Tetreau G."/>
            <person name="Wang Y."/>
            <person name="Xiong G.H."/>
            <person name="Traut W."/>
            <person name="Walsh T.K."/>
            <person name="Worley K.C."/>
            <person name="Wu D."/>
            <person name="Wu W."/>
            <person name="Wu Y.Q."/>
            <person name="Zhang X."/>
            <person name="Zou Z."/>
            <person name="Zucker H."/>
            <person name="Briscoe A.D."/>
            <person name="Burmester T."/>
            <person name="Clem R.J."/>
            <person name="Feyereisen R."/>
            <person name="Grimmelikhuijzen C.J.P."/>
            <person name="Hamodrakas S.J."/>
            <person name="Hansson B.S."/>
            <person name="Huguet E."/>
            <person name="Jermiin L.S."/>
            <person name="Lan Q."/>
            <person name="Lehman H.K."/>
            <person name="Lorenzen M."/>
            <person name="Merzendorfer H."/>
            <person name="Michalopoulos I."/>
            <person name="Morton D.B."/>
            <person name="Muthukrishnan S."/>
            <person name="Oakeshott J.G."/>
            <person name="Palmer W."/>
            <person name="Park Y."/>
            <person name="Passarelli A.L."/>
            <person name="Rozas J."/>
            <person name="Schwartz L.M."/>
            <person name="Smith W."/>
            <person name="Southgate A."/>
            <person name="Vilcinskas A."/>
            <person name="Vogt R."/>
            <person name="Wang P."/>
            <person name="Werren J."/>
            <person name="Yu X.Q."/>
            <person name="Zhou J.J."/>
            <person name="Brown S.J."/>
            <person name="Scherer S.E."/>
            <person name="Richards S."/>
            <person name="Blissard G.W."/>
        </authorList>
    </citation>
    <scope>NUCLEOTIDE SEQUENCE</scope>
</reference>
<sequence>MSWLHAVVALALAASAAPATTSCKNCIALGKEEKAMFRAHSDACLPQSGVEPKVVESMLNGQLVESAALRRHVYCVLMKCKLVSKEGKLMKNAMLGKMAMRSDGKNATKVLEGCADQTGDTPEDLAWNLFRCGYDKKTMLFDYMPTSGASSGDIDNISK</sequence>
<protein>
    <submittedName>
        <fullName evidence="2">Uncharacterized protein</fullName>
    </submittedName>
</protein>
<evidence type="ECO:0000256" key="1">
    <source>
        <dbReference type="SAM" id="SignalP"/>
    </source>
</evidence>
<organism evidence="2 3">
    <name type="scientific">Manduca sexta</name>
    <name type="common">Tobacco hawkmoth</name>
    <name type="synonym">Tobacco hornworm</name>
    <dbReference type="NCBI Taxonomy" id="7130"/>
    <lineage>
        <taxon>Eukaryota</taxon>
        <taxon>Metazoa</taxon>
        <taxon>Ecdysozoa</taxon>
        <taxon>Arthropoda</taxon>
        <taxon>Hexapoda</taxon>
        <taxon>Insecta</taxon>
        <taxon>Pterygota</taxon>
        <taxon>Neoptera</taxon>
        <taxon>Endopterygota</taxon>
        <taxon>Lepidoptera</taxon>
        <taxon>Glossata</taxon>
        <taxon>Ditrysia</taxon>
        <taxon>Bombycoidea</taxon>
        <taxon>Sphingidae</taxon>
        <taxon>Sphinginae</taxon>
        <taxon>Sphingini</taxon>
        <taxon>Manduca</taxon>
    </lineage>
</organism>
<comment type="caution">
    <text evidence="2">The sequence shown here is derived from an EMBL/GenBank/DDBJ whole genome shotgun (WGS) entry which is preliminary data.</text>
</comment>
<name>A0A922CHC8_MANSE</name>
<keyword evidence="1" id="KW-0732">Signal</keyword>
<keyword evidence="3" id="KW-1185">Reference proteome</keyword>
<dbReference type="SMART" id="SM00708">
    <property type="entry name" value="PhBP"/>
    <property type="match status" value="1"/>
</dbReference>
<dbReference type="InterPro" id="IPR006170">
    <property type="entry name" value="PBP/GOBP"/>
</dbReference>
<dbReference type="AlphaFoldDB" id="A0A922CHC8"/>
<proteinExistence type="predicted"/>
<dbReference type="EMBL" id="JH668330">
    <property type="protein sequence ID" value="KAG6446181.1"/>
    <property type="molecule type" value="Genomic_DNA"/>
</dbReference>
<dbReference type="GO" id="GO:0005549">
    <property type="term" value="F:odorant binding"/>
    <property type="evidence" value="ECO:0007669"/>
    <property type="project" value="InterPro"/>
</dbReference>
<dbReference type="CDD" id="cd23992">
    <property type="entry name" value="PBP_GOBP"/>
    <property type="match status" value="1"/>
</dbReference>
<evidence type="ECO:0000313" key="3">
    <source>
        <dbReference type="Proteomes" id="UP000791440"/>
    </source>
</evidence>
<dbReference type="Proteomes" id="UP000791440">
    <property type="component" value="Unassembled WGS sequence"/>
</dbReference>
<feature type="chain" id="PRO_5037065769" evidence="1">
    <location>
        <begin position="20"/>
        <end position="159"/>
    </location>
</feature>